<protein>
    <recommendedName>
        <fullName evidence="7">Gypsy retrotransposon integrase-like protein 1</fullName>
    </recommendedName>
</protein>
<reference evidence="10" key="3">
    <citation type="submission" date="2025-08" db="UniProtKB">
        <authorList>
            <consortium name="Ensembl"/>
        </authorList>
    </citation>
    <scope>IDENTIFICATION</scope>
</reference>
<evidence type="ECO:0000313" key="10">
    <source>
        <dbReference type="Ensembl" id="ENSAMXP00000038880.1"/>
    </source>
</evidence>
<keyword evidence="6" id="KW-0695">RNA-directed DNA polymerase</keyword>
<dbReference type="FunFam" id="3.30.70.270:FF:000026">
    <property type="entry name" value="Transposon Ty3-G Gag-Pol polyprotein"/>
    <property type="match status" value="1"/>
</dbReference>
<organism evidence="10 11">
    <name type="scientific">Astyanax mexicanus</name>
    <name type="common">Blind cave fish</name>
    <name type="synonym">Astyanax fasciatus mexicanus</name>
    <dbReference type="NCBI Taxonomy" id="7994"/>
    <lineage>
        <taxon>Eukaryota</taxon>
        <taxon>Metazoa</taxon>
        <taxon>Chordata</taxon>
        <taxon>Craniata</taxon>
        <taxon>Vertebrata</taxon>
        <taxon>Euteleostomi</taxon>
        <taxon>Actinopterygii</taxon>
        <taxon>Neopterygii</taxon>
        <taxon>Teleostei</taxon>
        <taxon>Ostariophysi</taxon>
        <taxon>Characiformes</taxon>
        <taxon>Characoidei</taxon>
        <taxon>Acestrorhamphidae</taxon>
        <taxon>Acestrorhamphinae</taxon>
        <taxon>Astyanax</taxon>
    </lineage>
</organism>
<dbReference type="SUPFAM" id="SSF56672">
    <property type="entry name" value="DNA/RNA polymerases"/>
    <property type="match status" value="1"/>
</dbReference>
<dbReference type="Gene3D" id="1.10.340.70">
    <property type="match status" value="1"/>
</dbReference>
<feature type="domain" description="Reverse transcriptase RNase H-like" evidence="8">
    <location>
        <begin position="100"/>
        <end position="209"/>
    </location>
</feature>
<dbReference type="Gene3D" id="3.30.70.270">
    <property type="match status" value="1"/>
</dbReference>
<reference evidence="11" key="2">
    <citation type="journal article" date="2014" name="Nat. Commun.">
        <title>The cavefish genome reveals candidate genes for eye loss.</title>
        <authorList>
            <person name="McGaugh S.E."/>
            <person name="Gross J.B."/>
            <person name="Aken B."/>
            <person name="Blin M."/>
            <person name="Borowsky R."/>
            <person name="Chalopin D."/>
            <person name="Hinaux H."/>
            <person name="Jeffery W.R."/>
            <person name="Keene A."/>
            <person name="Ma L."/>
            <person name="Minx P."/>
            <person name="Murphy D."/>
            <person name="O'Quin K.E."/>
            <person name="Retaux S."/>
            <person name="Rohner N."/>
            <person name="Searle S.M."/>
            <person name="Stahl B.A."/>
            <person name="Tabin C."/>
            <person name="Volff J.N."/>
            <person name="Yoshizawa M."/>
            <person name="Warren W.C."/>
        </authorList>
    </citation>
    <scope>NUCLEOTIDE SEQUENCE [LARGE SCALE GENOMIC DNA]</scope>
    <source>
        <strain evidence="11">female</strain>
    </source>
</reference>
<dbReference type="Ensembl" id="ENSAMXT00000057295.1">
    <property type="protein sequence ID" value="ENSAMXP00000038880.1"/>
    <property type="gene ID" value="ENSAMXG00000043811.1"/>
</dbReference>
<keyword evidence="1" id="KW-0808">Transferase</keyword>
<evidence type="ECO:0000259" key="8">
    <source>
        <dbReference type="Pfam" id="PF17917"/>
    </source>
</evidence>
<keyword evidence="11" id="KW-1185">Reference proteome</keyword>
<evidence type="ECO:0000256" key="7">
    <source>
        <dbReference type="ARBA" id="ARBA00039658"/>
    </source>
</evidence>
<dbReference type="InterPro" id="IPR041588">
    <property type="entry name" value="Integrase_H2C2"/>
</dbReference>
<evidence type="ECO:0000256" key="3">
    <source>
        <dbReference type="ARBA" id="ARBA00022722"/>
    </source>
</evidence>
<dbReference type="InParanoid" id="A0A3B1JAI7"/>
<dbReference type="Gene3D" id="3.10.20.370">
    <property type="match status" value="1"/>
</dbReference>
<evidence type="ECO:0000313" key="11">
    <source>
        <dbReference type="Proteomes" id="UP000018467"/>
    </source>
</evidence>
<dbReference type="InterPro" id="IPR043128">
    <property type="entry name" value="Rev_trsase/Diguanyl_cyclase"/>
</dbReference>
<dbReference type="PANTHER" id="PTHR37984">
    <property type="entry name" value="PROTEIN CBG26694"/>
    <property type="match status" value="1"/>
</dbReference>
<reference evidence="11" key="1">
    <citation type="submission" date="2013-03" db="EMBL/GenBank/DDBJ databases">
        <authorList>
            <person name="Jeffery W."/>
            <person name="Warren W."/>
            <person name="Wilson R.K."/>
        </authorList>
    </citation>
    <scope>NUCLEOTIDE SEQUENCE</scope>
    <source>
        <strain evidence="11">female</strain>
    </source>
</reference>
<dbReference type="InterPro" id="IPR043502">
    <property type="entry name" value="DNA/RNA_pol_sf"/>
</dbReference>
<dbReference type="InterPro" id="IPR050951">
    <property type="entry name" value="Retrovirus_Pol_polyprotein"/>
</dbReference>
<proteinExistence type="predicted"/>
<accession>A0A3B1JAI7</accession>
<dbReference type="InterPro" id="IPR041373">
    <property type="entry name" value="RT_RNaseH"/>
</dbReference>
<dbReference type="Proteomes" id="UP000018467">
    <property type="component" value="Unassembled WGS sequence"/>
</dbReference>
<evidence type="ECO:0000256" key="2">
    <source>
        <dbReference type="ARBA" id="ARBA00022695"/>
    </source>
</evidence>
<dbReference type="PANTHER" id="PTHR37984:SF13">
    <property type="entry name" value="RIBONUCLEASE H"/>
    <property type="match status" value="1"/>
</dbReference>
<dbReference type="Pfam" id="PF17917">
    <property type="entry name" value="RT_RNaseH"/>
    <property type="match status" value="1"/>
</dbReference>
<evidence type="ECO:0000259" key="9">
    <source>
        <dbReference type="Pfam" id="PF17921"/>
    </source>
</evidence>
<name>A0A3B1JAI7_ASTMX</name>
<keyword evidence="2" id="KW-0548">Nucleotidyltransferase</keyword>
<keyword evidence="3" id="KW-0540">Nuclease</keyword>
<dbReference type="FunFam" id="3.10.20.370:FF:000001">
    <property type="entry name" value="Retrovirus-related Pol polyprotein from transposon 17.6-like protein"/>
    <property type="match status" value="1"/>
</dbReference>
<evidence type="ECO:0000256" key="1">
    <source>
        <dbReference type="ARBA" id="ARBA00022679"/>
    </source>
</evidence>
<keyword evidence="5" id="KW-0378">Hydrolase</keyword>
<dbReference type="AlphaFoldDB" id="A0A3B1JAI7"/>
<dbReference type="Pfam" id="PF17921">
    <property type="entry name" value="Integrase_H2C2"/>
    <property type="match status" value="1"/>
</dbReference>
<evidence type="ECO:0000256" key="4">
    <source>
        <dbReference type="ARBA" id="ARBA00022759"/>
    </source>
</evidence>
<sequence length="356" mass="40809">MGKEAEFLGHKVDSTGLHPLQNKVRAIQEAPSPTNVTELKAYLGLLNYYNRFLPNLSTLLAPLHQLLRKDTNWHWGKEQEAAFEKSKKLMQSSDVLVHYDSQKDLILSCDASPYGVGAVLSHRMSNGEERPISFMSRTLTPAERNYSQLDKEGLAVMFGVQRFHKYLYGRKFTICTDHKPLLSLFNEMKAVPQMVSPRVQRWSVALRAYEYVIIYKPGKDHGNADALSRLPLPCSEVVKEQEDRVLMMEEIALVSDSDVRKWTTKDTVLSRVRGYIMRGWPEQVMDPQFMPFAVRKDELSVQDGCILCGARVVVPNRGRQDLLNQLHQCHPGVTRMKALARSYFWWPKLDQDIEAT</sequence>
<evidence type="ECO:0000256" key="6">
    <source>
        <dbReference type="ARBA" id="ARBA00022918"/>
    </source>
</evidence>
<feature type="domain" description="Integrase zinc-binding" evidence="9">
    <location>
        <begin position="314"/>
        <end position="355"/>
    </location>
</feature>
<keyword evidence="4" id="KW-0255">Endonuclease</keyword>
<dbReference type="GeneTree" id="ENSGT00940000176319"/>
<reference evidence="10" key="4">
    <citation type="submission" date="2025-09" db="UniProtKB">
        <authorList>
            <consortium name="Ensembl"/>
        </authorList>
    </citation>
    <scope>IDENTIFICATION</scope>
</reference>
<dbReference type="STRING" id="7994.ENSAMXP00000038880"/>
<dbReference type="CDD" id="cd09274">
    <property type="entry name" value="RNase_HI_RT_Ty3"/>
    <property type="match status" value="1"/>
</dbReference>
<evidence type="ECO:0000256" key="5">
    <source>
        <dbReference type="ARBA" id="ARBA00022801"/>
    </source>
</evidence>